<dbReference type="NCBIfam" id="TIGR02281">
    <property type="entry name" value="clan_AA_DTGA"/>
    <property type="match status" value="1"/>
</dbReference>
<dbReference type="GO" id="GO:0004190">
    <property type="term" value="F:aspartic-type endopeptidase activity"/>
    <property type="evidence" value="ECO:0007669"/>
    <property type="project" value="InterPro"/>
</dbReference>
<reference evidence="3" key="1">
    <citation type="journal article" date="2015" name="Genome Announc.">
        <title>Complete Genome Sequence of the Bacteriochlorophyll b-Producing Photosynthetic Bacterium Blastochloris viridis.</title>
        <authorList>
            <person name="Tsukatani Y."/>
            <person name="Hirose Y."/>
            <person name="Harada J."/>
            <person name="Misawa N."/>
            <person name="Mori K."/>
            <person name="Inoue K."/>
            <person name="Tamiaki H."/>
        </authorList>
    </citation>
    <scope>NUCLEOTIDE SEQUENCE [LARGE SCALE GENOMIC DNA]</scope>
    <source>
        <strain evidence="3">DSM 133</strain>
    </source>
</reference>
<dbReference type="AlphaFoldDB" id="A0A0H5BEM3"/>
<evidence type="ECO:0000313" key="3">
    <source>
        <dbReference type="EMBL" id="BAR99529.1"/>
    </source>
</evidence>
<dbReference type="SUPFAM" id="SSF50630">
    <property type="entry name" value="Acid proteases"/>
    <property type="match status" value="1"/>
</dbReference>
<protein>
    <submittedName>
        <fullName evidence="4">Putative aspartyl protease</fullName>
    </submittedName>
</protein>
<sequence>MFKWAVGTAFFIGAAAVFAVRALTQDPAPPQPPPAETALGCEAPKPEPLSLRLDGSGHAWSTLKTKTGEVRVVVDTGASMTTLSAEDARRLGLAVQSPPRRKARFQTANGMVVGELDQLLNVRLGHLCLYTLEVAILPAGALSNSLLGMNFMRKMRKIEVGQGRLLISQ</sequence>
<accession>A0A0H5BEM3</accession>
<dbReference type="OrthoDB" id="7595324at2"/>
<dbReference type="CDD" id="cd05483">
    <property type="entry name" value="retropepsin_like_bacteria"/>
    <property type="match status" value="1"/>
</dbReference>
<proteinExistence type="predicted"/>
<dbReference type="InterPro" id="IPR001969">
    <property type="entry name" value="Aspartic_peptidase_AS"/>
</dbReference>
<feature type="signal peptide" evidence="2">
    <location>
        <begin position="1"/>
        <end position="19"/>
    </location>
</feature>
<keyword evidence="5" id="KW-1185">Reference proteome</keyword>
<dbReference type="STRING" id="1079.BVIR_2755"/>
<dbReference type="KEGG" id="bvr:BVIR_2755"/>
<reference evidence="5" key="3">
    <citation type="journal article" date="2016" name="Genome Announc.">
        <title>Revised genome sequence of the purple photosynthetic bacterium Blastochloris viridis.</title>
        <authorList>
            <person name="Liu L.N."/>
            <person name="Faulkner M."/>
            <person name="Liu X."/>
            <person name="Huang F."/>
            <person name="Darby A.C."/>
            <person name="Hall N."/>
        </authorList>
    </citation>
    <scope>NUCLEOTIDE SEQUENCE [LARGE SCALE GENOMIC DNA]</scope>
    <source>
        <strain evidence="5">ATCC 19567 / DSM 133 / F</strain>
    </source>
</reference>
<reference evidence="4" key="2">
    <citation type="submission" date="2015-11" db="EMBL/GenBank/DDBJ databases">
        <authorList>
            <person name="Zhang Y."/>
            <person name="Guo Z."/>
        </authorList>
    </citation>
    <scope>NUCLEOTIDE SEQUENCE</scope>
    <source>
        <strain evidence="4">1</strain>
    </source>
</reference>
<dbReference type="EMBL" id="LN907867">
    <property type="protein sequence ID" value="CUU43182.1"/>
    <property type="molecule type" value="Genomic_DNA"/>
</dbReference>
<feature type="chain" id="PRO_5014229125" evidence="2">
    <location>
        <begin position="20"/>
        <end position="169"/>
    </location>
</feature>
<dbReference type="Pfam" id="PF13975">
    <property type="entry name" value="gag-asp_proteas"/>
    <property type="match status" value="1"/>
</dbReference>
<feature type="transmembrane region" description="Helical" evidence="1">
    <location>
        <begin position="124"/>
        <end position="147"/>
    </location>
</feature>
<gene>
    <name evidence="3" type="ORF">BV133_1936</name>
    <name evidence="4" type="ORF">BVIRIDIS_21990</name>
</gene>
<keyword evidence="4" id="KW-0645">Protease</keyword>
<dbReference type="InterPro" id="IPR034122">
    <property type="entry name" value="Retropepsin-like_bacterial"/>
</dbReference>
<dbReference type="InterPro" id="IPR021109">
    <property type="entry name" value="Peptidase_aspartic_dom_sf"/>
</dbReference>
<evidence type="ECO:0000256" key="2">
    <source>
        <dbReference type="SAM" id="SignalP"/>
    </source>
</evidence>
<dbReference type="GO" id="GO:0006508">
    <property type="term" value="P:proteolysis"/>
    <property type="evidence" value="ECO:0007669"/>
    <property type="project" value="UniProtKB-KW"/>
</dbReference>
<keyword evidence="4" id="KW-0378">Hydrolase</keyword>
<name>A0A0H5BEM3_BLAVI</name>
<keyword evidence="1" id="KW-0812">Transmembrane</keyword>
<dbReference type="RefSeq" id="WP_055038112.1">
    <property type="nucleotide sequence ID" value="NZ_AP014854.2"/>
</dbReference>
<dbReference type="InterPro" id="IPR011969">
    <property type="entry name" value="Clan_AA_Asp_peptidase_C"/>
</dbReference>
<dbReference type="Proteomes" id="UP000065734">
    <property type="component" value="Chromosome I"/>
</dbReference>
<evidence type="ECO:0000313" key="5">
    <source>
        <dbReference type="Proteomes" id="UP000065734"/>
    </source>
</evidence>
<dbReference type="EMBL" id="AP014854">
    <property type="protein sequence ID" value="BAR99529.1"/>
    <property type="molecule type" value="Genomic_DNA"/>
</dbReference>
<evidence type="ECO:0000256" key="1">
    <source>
        <dbReference type="SAM" id="Phobius"/>
    </source>
</evidence>
<evidence type="ECO:0000313" key="4">
    <source>
        <dbReference type="EMBL" id="CUU43182.1"/>
    </source>
</evidence>
<dbReference type="PROSITE" id="PS00141">
    <property type="entry name" value="ASP_PROTEASE"/>
    <property type="match status" value="1"/>
</dbReference>
<keyword evidence="2" id="KW-0732">Signal</keyword>
<organism evidence="4 5">
    <name type="scientific">Blastochloris viridis</name>
    <name type="common">Rhodopseudomonas viridis</name>
    <dbReference type="NCBI Taxonomy" id="1079"/>
    <lineage>
        <taxon>Bacteria</taxon>
        <taxon>Pseudomonadati</taxon>
        <taxon>Pseudomonadota</taxon>
        <taxon>Alphaproteobacteria</taxon>
        <taxon>Hyphomicrobiales</taxon>
        <taxon>Blastochloridaceae</taxon>
        <taxon>Blastochloris</taxon>
    </lineage>
</organism>
<keyword evidence="1" id="KW-0472">Membrane</keyword>
<keyword evidence="1" id="KW-1133">Transmembrane helix</keyword>
<dbReference type="Gene3D" id="2.40.70.10">
    <property type="entry name" value="Acid Proteases"/>
    <property type="match status" value="1"/>
</dbReference>